<dbReference type="AlphaFoldDB" id="A0A4Q2EK20"/>
<dbReference type="GO" id="GO:0055085">
    <property type="term" value="P:transmembrane transport"/>
    <property type="evidence" value="ECO:0007669"/>
    <property type="project" value="TreeGrafter"/>
</dbReference>
<evidence type="ECO:0000256" key="5">
    <source>
        <dbReference type="ARBA" id="ARBA00022692"/>
    </source>
</evidence>
<keyword evidence="4" id="KW-1003">Cell membrane</keyword>
<evidence type="ECO:0000313" key="9">
    <source>
        <dbReference type="EMBL" id="RXW33086.1"/>
    </source>
</evidence>
<keyword evidence="3" id="KW-0813">Transport</keyword>
<name>A0A4Q2EK20_9ACTN</name>
<dbReference type="Proteomes" id="UP000290624">
    <property type="component" value="Unassembled WGS sequence"/>
</dbReference>
<protein>
    <submittedName>
        <fullName evidence="9">AI-2E family transporter</fullName>
    </submittedName>
</protein>
<comment type="caution">
    <text evidence="9">The sequence shown here is derived from an EMBL/GenBank/DDBJ whole genome shotgun (WGS) entry which is preliminary data.</text>
</comment>
<dbReference type="PANTHER" id="PTHR21716">
    <property type="entry name" value="TRANSMEMBRANE PROTEIN"/>
    <property type="match status" value="1"/>
</dbReference>
<reference evidence="9 10" key="1">
    <citation type="submission" date="2018-01" db="EMBL/GenBank/DDBJ databases">
        <title>Lactibacter flavus gen. nov., sp. nov., a novel bacterium of the family Propionibacteriaceae isolated from raw milk and dairy products.</title>
        <authorList>
            <person name="Wenning M."/>
            <person name="Breitenwieser F."/>
            <person name="Huptas C."/>
            <person name="von Neubeck M."/>
            <person name="Busse H.-J."/>
            <person name="Scherer S."/>
        </authorList>
    </citation>
    <scope>NUCLEOTIDE SEQUENCE [LARGE SCALE GENOMIC DNA]</scope>
    <source>
        <strain evidence="9 10">VG341</strain>
    </source>
</reference>
<keyword evidence="7 8" id="KW-0472">Membrane</keyword>
<keyword evidence="6 8" id="KW-1133">Transmembrane helix</keyword>
<comment type="similarity">
    <text evidence="2">Belongs to the autoinducer-2 exporter (AI-2E) (TC 2.A.86) family.</text>
</comment>
<feature type="transmembrane region" description="Helical" evidence="8">
    <location>
        <begin position="305"/>
        <end position="326"/>
    </location>
</feature>
<dbReference type="Pfam" id="PF01594">
    <property type="entry name" value="AI-2E_transport"/>
    <property type="match status" value="1"/>
</dbReference>
<dbReference type="RefSeq" id="WP_129457984.1">
    <property type="nucleotide sequence ID" value="NZ_PPCV01000002.1"/>
</dbReference>
<feature type="transmembrane region" description="Helical" evidence="8">
    <location>
        <begin position="144"/>
        <end position="161"/>
    </location>
</feature>
<evidence type="ECO:0000256" key="2">
    <source>
        <dbReference type="ARBA" id="ARBA00009773"/>
    </source>
</evidence>
<evidence type="ECO:0000256" key="8">
    <source>
        <dbReference type="SAM" id="Phobius"/>
    </source>
</evidence>
<feature type="transmembrane region" description="Helical" evidence="8">
    <location>
        <begin position="249"/>
        <end position="272"/>
    </location>
</feature>
<evidence type="ECO:0000256" key="4">
    <source>
        <dbReference type="ARBA" id="ARBA00022475"/>
    </source>
</evidence>
<dbReference type="PANTHER" id="PTHR21716:SF53">
    <property type="entry name" value="PERMEASE PERM-RELATED"/>
    <property type="match status" value="1"/>
</dbReference>
<accession>A0A4Q2EK20</accession>
<keyword evidence="10" id="KW-1185">Reference proteome</keyword>
<keyword evidence="5 8" id="KW-0812">Transmembrane</keyword>
<gene>
    <name evidence="9" type="ORF">C1706_04325</name>
</gene>
<evidence type="ECO:0000256" key="6">
    <source>
        <dbReference type="ARBA" id="ARBA00022989"/>
    </source>
</evidence>
<feature type="transmembrane region" description="Helical" evidence="8">
    <location>
        <begin position="108"/>
        <end position="132"/>
    </location>
</feature>
<feature type="transmembrane region" description="Helical" evidence="8">
    <location>
        <begin position="78"/>
        <end position="96"/>
    </location>
</feature>
<proteinExistence type="inferred from homology"/>
<dbReference type="GO" id="GO:0005886">
    <property type="term" value="C:plasma membrane"/>
    <property type="evidence" value="ECO:0007669"/>
    <property type="project" value="UniProtKB-SubCell"/>
</dbReference>
<organism evidence="9 10">
    <name type="scientific">Propioniciclava flava</name>
    <dbReference type="NCBI Taxonomy" id="2072026"/>
    <lineage>
        <taxon>Bacteria</taxon>
        <taxon>Bacillati</taxon>
        <taxon>Actinomycetota</taxon>
        <taxon>Actinomycetes</taxon>
        <taxon>Propionibacteriales</taxon>
        <taxon>Propionibacteriaceae</taxon>
        <taxon>Propioniciclava</taxon>
    </lineage>
</organism>
<sequence>MTLSNALARLFSPREAAVSVPQPLVVQVEQPEHSEPHVDLAPEIPAGLTIAAGYTWRLLLLGVGVVGLFMALGYFSQLTVPLAIAILLAAMLHPIADRLKRWGWPPALAALAALLLLVLIVAGLLGFVGQQVAGEFPSLVDQTSAGFSSLVAWLGTLPFGFQPSQMSHWIQMGTQWLQTQAASLAGAAAGVGAAFGNFFAGLATALVAAFFFAFQGRMIFTNTVNVVVPSHYRDKVDRAALRGWTSLVAYMRSAVIVAAVDAAGVALAAFLLGVPLVAALFALTFFLSFIPIVGAVLAGSVAVALALVTHGWVQALIMLGAVIVVMQTEGNFLQPLVMGKAVNVHPLAVLVGITAGAIVSGILGALLAIPVLAFMVAFVTSLRHPEDAIPHT</sequence>
<feature type="transmembrane region" description="Helical" evidence="8">
    <location>
        <begin position="346"/>
        <end position="379"/>
    </location>
</feature>
<comment type="subcellular location">
    <subcellularLocation>
        <location evidence="1">Cell membrane</location>
        <topology evidence="1">Multi-pass membrane protein</topology>
    </subcellularLocation>
</comment>
<evidence type="ECO:0000256" key="7">
    <source>
        <dbReference type="ARBA" id="ARBA00023136"/>
    </source>
</evidence>
<dbReference type="InterPro" id="IPR002549">
    <property type="entry name" value="AI-2E-like"/>
</dbReference>
<evidence type="ECO:0000256" key="1">
    <source>
        <dbReference type="ARBA" id="ARBA00004651"/>
    </source>
</evidence>
<feature type="transmembrane region" description="Helical" evidence="8">
    <location>
        <begin position="278"/>
        <end position="298"/>
    </location>
</feature>
<dbReference type="EMBL" id="PPCV01000002">
    <property type="protein sequence ID" value="RXW33086.1"/>
    <property type="molecule type" value="Genomic_DNA"/>
</dbReference>
<evidence type="ECO:0000256" key="3">
    <source>
        <dbReference type="ARBA" id="ARBA00022448"/>
    </source>
</evidence>
<evidence type="ECO:0000313" key="10">
    <source>
        <dbReference type="Proteomes" id="UP000290624"/>
    </source>
</evidence>
<dbReference type="OrthoDB" id="9784366at2"/>